<protein>
    <submittedName>
        <fullName evidence="3">BmdC, NRPS oxidase</fullName>
    </submittedName>
    <submittedName>
        <fullName evidence="2">BmdC, Oxidase</fullName>
    </submittedName>
</protein>
<evidence type="ECO:0000313" key="2">
    <source>
        <dbReference type="PDB" id="7LY4"/>
    </source>
</evidence>
<dbReference type="SUPFAM" id="SSF55469">
    <property type="entry name" value="FMN-dependent nitroreductase-like"/>
    <property type="match status" value="1"/>
</dbReference>
<proteinExistence type="evidence at protein level"/>
<dbReference type="InterPro" id="IPR020051">
    <property type="entry name" value="SagB-type_dehydrogenase"/>
</dbReference>
<feature type="binding site" evidence="4 5">
    <location>
        <position position="185"/>
    </location>
    <ligand>
        <name>FMN</name>
        <dbReference type="ChEBI" id="CHEBI:58210"/>
        <label>1</label>
    </ligand>
</feature>
<keyword evidence="4 5" id="KW-0002">3D-structure</keyword>
<evidence type="ECO:0007829" key="5">
    <source>
        <dbReference type="PDB" id="7LY6"/>
    </source>
</evidence>
<feature type="binding site" evidence="4">
    <location>
        <position position="238"/>
    </location>
    <ligand>
        <name>FMN</name>
        <dbReference type="ChEBI" id="CHEBI:58210"/>
        <label>2</label>
    </ligand>
</feature>
<dbReference type="PANTHER" id="PTHR43745">
    <property type="entry name" value="NITROREDUCTASE MJ1384-RELATED"/>
    <property type="match status" value="1"/>
</dbReference>
<keyword evidence="4 5" id="KW-0288">FMN</keyword>
<feature type="binding site" evidence="4 5">
    <location>
        <position position="296"/>
    </location>
    <ligand>
        <name>FMN</name>
        <dbReference type="ChEBI" id="CHEBI:58210"/>
        <label>1</label>
    </ligand>
</feature>
<dbReference type="GO" id="GO:0016491">
    <property type="term" value="F:oxidoreductase activity"/>
    <property type="evidence" value="ECO:0007669"/>
    <property type="project" value="InterPro"/>
</dbReference>
<dbReference type="InterPro" id="IPR052544">
    <property type="entry name" value="Bacteriocin_Proc_Enz"/>
</dbReference>
<evidence type="ECO:0000313" key="3">
    <source>
        <dbReference type="PDB" id="7LY6"/>
    </source>
</evidence>
<reference evidence="4 5" key="1">
    <citation type="journal article" date="2022" name="Nat. Commun.">
        <title>Structures and function of a tailoring oxidase in complex with a nonribosomal peptide synthetase module.</title>
        <authorList>
            <person name="Fortinez C.M."/>
            <person name="Bloudoff K."/>
            <person name="Harrigan C."/>
            <person name="Sharon I."/>
            <person name="Strauss M."/>
            <person name="Schmeing T.M."/>
        </authorList>
    </citation>
    <scope>X-RAY CRYSTALLOGRAPHY (2.73 ANGSTROMS) IN COMPLEX WITH FMN</scope>
</reference>
<keyword evidence="4 5" id="KW-0285">Flavoprotein</keyword>
<dbReference type="PDB" id="7LY6">
    <property type="method" value="X-ray"/>
    <property type="resolution" value="2.73 A"/>
    <property type="chains" value="A=1-336"/>
</dbReference>
<organism evidence="3">
    <name type="scientific">Thermoactinomyces vulgaris</name>
    <dbReference type="NCBI Taxonomy" id="2026"/>
    <lineage>
        <taxon>Bacteria</taxon>
        <taxon>Bacillati</taxon>
        <taxon>Bacillota</taxon>
        <taxon>Bacilli</taxon>
        <taxon>Bacillales</taxon>
        <taxon>Thermoactinomycetaceae</taxon>
        <taxon>Thermoactinomyces</taxon>
    </lineage>
</organism>
<evidence type="ECO:0000259" key="1">
    <source>
        <dbReference type="Pfam" id="PF00881"/>
    </source>
</evidence>
<dbReference type="Gene3D" id="3.40.109.10">
    <property type="entry name" value="NADH Oxidase"/>
    <property type="match status" value="1"/>
</dbReference>
<dbReference type="EMDB" id="EMD-23587"/>
<feature type="binding site" evidence="5">
    <location>
        <position position="147"/>
    </location>
    <ligand>
        <name>FMN</name>
        <dbReference type="ChEBI" id="CHEBI:58210"/>
        <label>1</label>
    </ligand>
</feature>
<dbReference type="NCBIfam" id="TIGR03605">
    <property type="entry name" value="antibiot_sagB"/>
    <property type="match status" value="1"/>
</dbReference>
<dbReference type="InterPro" id="IPR000415">
    <property type="entry name" value="Nitroreductase-like"/>
</dbReference>
<dbReference type="Pfam" id="PF00881">
    <property type="entry name" value="Nitroreductase"/>
    <property type="match status" value="1"/>
</dbReference>
<dbReference type="InterPro" id="IPR029479">
    <property type="entry name" value="Nitroreductase"/>
</dbReference>
<feature type="binding site" evidence="4">
    <location>
        <position position="296"/>
    </location>
    <ligand>
        <name>FMN</name>
        <dbReference type="ChEBI" id="CHEBI:58210"/>
        <label>2</label>
    </ligand>
</feature>
<feature type="binding site" evidence="4">
    <location>
        <position position="149"/>
    </location>
    <ligand>
        <name>FMN</name>
        <dbReference type="ChEBI" id="CHEBI:58210"/>
        <label>2</label>
    </ligand>
</feature>
<feature type="binding site" evidence="4 5">
    <location>
        <position position="238"/>
    </location>
    <ligand>
        <name>FMN</name>
        <dbReference type="ChEBI" id="CHEBI:58210"/>
        <label>1</label>
    </ligand>
</feature>
<accession>A0A8X6EGY6</accession>
<dbReference type="PANTHER" id="PTHR43745:SF2">
    <property type="entry name" value="NITROREDUCTASE MJ1384-RELATED"/>
    <property type="match status" value="1"/>
</dbReference>
<feature type="binding site" evidence="5">
    <location>
        <position position="148"/>
    </location>
    <ligand>
        <name>FMN</name>
        <dbReference type="ChEBI" id="CHEBI:58210"/>
        <label>1</label>
    </ligand>
</feature>
<dbReference type="SMR" id="A0A8X6EGY6"/>
<feature type="domain" description="Nitroreductase" evidence="1">
    <location>
        <begin position="144"/>
        <end position="316"/>
    </location>
</feature>
<feature type="binding site" evidence="4 5">
    <location>
        <position position="151"/>
    </location>
    <ligand>
        <name>FMN</name>
        <dbReference type="ChEBI" id="CHEBI:58210"/>
        <label>1</label>
    </ligand>
</feature>
<sequence>GAMGEQIFYWSPAKHWRMSDEGVVIGESTYTGMILEWFPEFYFFAQTGVTINRLLERFSSGSEKEANEILELLIQDRVLVEGILPPREVFSPQEGLFVNPYSEQIRYSKEALDYYVSEQLNRTHAACRSTKIQLETSGALPDIIQKRRSCRRFDMKTPVSFATFSNLLSSLKQRKEDKILYNYASAGGLYPIDVFVYVKPRRVEGVKAGFYYFNPADHSLVLVNNIDQVIKDDHELINQDIFAQSAFSVYLVYNARASMPKYGAAGYFYACIEAGIITATLNMVAEDLNVGLCSIGHMNFEEIQTFLKLEDHQVILHAIEGGLKIDGAAAENLYFQ</sequence>
<dbReference type="PDB" id="7LY4">
    <property type="method" value="EM"/>
    <property type="resolution" value="3.80 A"/>
    <property type="chains" value="A/D=1-336"/>
</dbReference>
<dbReference type="GO" id="GO:0000166">
    <property type="term" value="F:nucleotide binding"/>
    <property type="evidence" value="ECO:0007669"/>
    <property type="project" value="UniProtKB-KW"/>
</dbReference>
<name>A0A8X6EGY6_THEVU</name>
<keyword evidence="4 5" id="KW-0547">Nucleotide-binding</keyword>
<evidence type="ECO:0007829" key="4">
    <source>
        <dbReference type="PDB" id="7LY4"/>
    </source>
</evidence>
<feature type="binding site" evidence="4 5">
    <location>
        <position position="149"/>
    </location>
    <ligand>
        <name>FMN</name>
        <dbReference type="ChEBI" id="CHEBI:58210"/>
        <label>1</label>
    </ligand>
</feature>
<dbReference type="AlphaFoldDB" id="A0A8X6EGY6"/>
<feature type="binding site" evidence="4">
    <location>
        <position position="151"/>
    </location>
    <ligand>
        <name>FMN</name>
        <dbReference type="ChEBI" id="CHEBI:58210"/>
        <label>2</label>
    </ligand>
</feature>
<dbReference type="CDD" id="cd02142">
    <property type="entry name" value="McbC_SagB-like_oxidoreductase"/>
    <property type="match status" value="1"/>
</dbReference>